<evidence type="ECO:0000313" key="2">
    <source>
        <dbReference type="RefSeq" id="XP_028968958.1"/>
    </source>
</evidence>
<proteinExistence type="predicted"/>
<dbReference type="KEGG" id="goe:114828557"/>
<dbReference type="Proteomes" id="UP000694867">
    <property type="component" value="Unplaced"/>
</dbReference>
<accession>A0AAJ7SI76</accession>
<dbReference type="RefSeq" id="XP_028968958.1">
    <property type="nucleotide sequence ID" value="XM_029113125.1"/>
</dbReference>
<sequence>MRGYTESRILFDSLPNNFKEITIQTKILVGKGVAYCNADPDECALRKAAVWGKESAVELFLTGDQHTPEEAANAYELLQIGTMRPEVMDIPLGIEGLKYFRRAQRVRDEANIKARQLAVNRKCFESIEDIIELENLVNDRKALEFVQQCYAICVAHKFPNLPFSDPLGIYDLQTWMFYYLESYRDVICLFLSIELEDRRFFHNKYRSAIARLLLESSPPDWTEIVMIFHTLSYMGYQSNTAIEIFRGIDLDQLKVTLESADFPRNGCSLLLSYIADVMQSTVLEVLLEYVELLLTLGAEVSLTSREHRAIEEQMASCAGKKMWWLPPDETGYVKSEDAFDPTTLHRLLAACSMWQQSHRFKLTIESVLNAACCPMDAQNFSRVKNRNFGVLRLKCLAAKKCSRAVCAMLPVTLVHFVRKHR</sequence>
<dbReference type="GeneID" id="114828557"/>
<name>A0AAJ7SI76_9ACAR</name>
<dbReference type="AlphaFoldDB" id="A0AAJ7SI76"/>
<evidence type="ECO:0000313" key="1">
    <source>
        <dbReference type="Proteomes" id="UP000694867"/>
    </source>
</evidence>
<reference evidence="2" key="1">
    <citation type="submission" date="2025-08" db="UniProtKB">
        <authorList>
            <consortium name="RefSeq"/>
        </authorList>
    </citation>
    <scope>IDENTIFICATION</scope>
</reference>
<keyword evidence="1" id="KW-1185">Reference proteome</keyword>
<organism evidence="1 2">
    <name type="scientific">Galendromus occidentalis</name>
    <name type="common">western predatory mite</name>
    <dbReference type="NCBI Taxonomy" id="34638"/>
    <lineage>
        <taxon>Eukaryota</taxon>
        <taxon>Metazoa</taxon>
        <taxon>Ecdysozoa</taxon>
        <taxon>Arthropoda</taxon>
        <taxon>Chelicerata</taxon>
        <taxon>Arachnida</taxon>
        <taxon>Acari</taxon>
        <taxon>Parasitiformes</taxon>
        <taxon>Mesostigmata</taxon>
        <taxon>Gamasina</taxon>
        <taxon>Phytoseioidea</taxon>
        <taxon>Phytoseiidae</taxon>
        <taxon>Typhlodrominae</taxon>
        <taxon>Galendromus</taxon>
    </lineage>
</organism>
<gene>
    <name evidence="2" type="primary">LOC114828557</name>
</gene>
<protein>
    <submittedName>
        <fullName evidence="2">Uncharacterized protein LOC114828557</fullName>
    </submittedName>
</protein>